<feature type="compositionally biased region" description="Basic and acidic residues" evidence="1">
    <location>
        <begin position="38"/>
        <end position="54"/>
    </location>
</feature>
<dbReference type="EMBL" id="CP093313">
    <property type="protein sequence ID" value="UWZ86838.1"/>
    <property type="molecule type" value="Genomic_DNA"/>
</dbReference>
<gene>
    <name evidence="2" type="ORF">MOP44_13020</name>
</gene>
<sequence>MPEELRYQNEDIEIESESSAHHENASLCTHWKPGVKRYGSEDQRDQRQNSHNDPRGNVGISGRQSL</sequence>
<dbReference type="RefSeq" id="WP_260796476.1">
    <property type="nucleotide sequence ID" value="NZ_CP093313.1"/>
</dbReference>
<evidence type="ECO:0000256" key="1">
    <source>
        <dbReference type="SAM" id="MobiDB-lite"/>
    </source>
</evidence>
<evidence type="ECO:0000313" key="2">
    <source>
        <dbReference type="EMBL" id="UWZ86838.1"/>
    </source>
</evidence>
<proteinExistence type="predicted"/>
<name>A0A9J7BZ48_9BACT</name>
<keyword evidence="3" id="KW-1185">Reference proteome</keyword>
<protein>
    <submittedName>
        <fullName evidence="2">Uncharacterized protein</fullName>
    </submittedName>
</protein>
<evidence type="ECO:0000313" key="3">
    <source>
        <dbReference type="Proteomes" id="UP001059380"/>
    </source>
</evidence>
<accession>A0A9J7BZ48</accession>
<dbReference type="KEGG" id="orp:MOP44_13020"/>
<dbReference type="AlphaFoldDB" id="A0A9J7BZ48"/>
<reference evidence="2" key="1">
    <citation type="submission" date="2021-04" db="EMBL/GenBank/DDBJ databases">
        <title>Phylogenetic analysis of Acidobacteriaceae.</title>
        <authorList>
            <person name="Qiu L."/>
            <person name="Zhang Q."/>
        </authorList>
    </citation>
    <scope>NUCLEOTIDE SEQUENCE</scope>
    <source>
        <strain evidence="2">DSM 25168</strain>
    </source>
</reference>
<dbReference type="Proteomes" id="UP001059380">
    <property type="component" value="Chromosome"/>
</dbReference>
<organism evidence="2 3">
    <name type="scientific">Occallatibacter riparius</name>
    <dbReference type="NCBI Taxonomy" id="1002689"/>
    <lineage>
        <taxon>Bacteria</taxon>
        <taxon>Pseudomonadati</taxon>
        <taxon>Acidobacteriota</taxon>
        <taxon>Terriglobia</taxon>
        <taxon>Terriglobales</taxon>
        <taxon>Acidobacteriaceae</taxon>
        <taxon>Occallatibacter</taxon>
    </lineage>
</organism>
<feature type="region of interest" description="Disordered" evidence="1">
    <location>
        <begin position="1"/>
        <end position="66"/>
    </location>
</feature>